<evidence type="ECO:0000313" key="2">
    <source>
        <dbReference type="Proteomes" id="UP000198393"/>
    </source>
</evidence>
<dbReference type="PROSITE" id="PS51257">
    <property type="entry name" value="PROKAR_LIPOPROTEIN"/>
    <property type="match status" value="1"/>
</dbReference>
<gene>
    <name evidence="1" type="ORF">SAMN05421640_0932</name>
</gene>
<proteinExistence type="predicted"/>
<dbReference type="AlphaFoldDB" id="A0A239GQ51"/>
<organism evidence="1 2">
    <name type="scientific">Ekhidna lutea</name>
    <dbReference type="NCBI Taxonomy" id="447679"/>
    <lineage>
        <taxon>Bacteria</taxon>
        <taxon>Pseudomonadati</taxon>
        <taxon>Bacteroidota</taxon>
        <taxon>Cytophagia</taxon>
        <taxon>Cytophagales</taxon>
        <taxon>Reichenbachiellaceae</taxon>
        <taxon>Ekhidna</taxon>
    </lineage>
</organism>
<accession>A0A239GQ51</accession>
<dbReference type="SUPFAM" id="SSF55486">
    <property type="entry name" value="Metalloproteases ('zincins'), catalytic domain"/>
    <property type="match status" value="1"/>
</dbReference>
<dbReference type="OrthoDB" id="9816120at2"/>
<dbReference type="EMBL" id="FZPD01000002">
    <property type="protein sequence ID" value="SNS70633.1"/>
    <property type="molecule type" value="Genomic_DNA"/>
</dbReference>
<evidence type="ECO:0000313" key="1">
    <source>
        <dbReference type="EMBL" id="SNS70633.1"/>
    </source>
</evidence>
<reference evidence="1 2" key="1">
    <citation type="submission" date="2017-06" db="EMBL/GenBank/DDBJ databases">
        <authorList>
            <person name="Kim H.J."/>
            <person name="Triplett B.A."/>
        </authorList>
    </citation>
    <scope>NUCLEOTIDE SEQUENCE [LARGE SCALE GENOMIC DNA]</scope>
    <source>
        <strain evidence="1 2">DSM 19307</strain>
    </source>
</reference>
<keyword evidence="2" id="KW-1185">Reference proteome</keyword>
<protein>
    <submittedName>
        <fullName evidence="1">Uncharacterized protein</fullName>
    </submittedName>
</protein>
<sequence>MIKHLKRILSLATILSAQSCSEDELLATSRANAEAIARTTFAKRFNLHPQFVPVVYSHDRGHYTSVIYYSNKCYRLYMHGDVVMSKSSIPILPKGTQKVISVIMDYPNLAFNESMDLWEQAQQSINDDHYEFAQQSGFDPIVQFKNINVLVDPDEINDKSPNFISSYVRSLGYTDSDYDIIALIDLNFDDPAGGFAVPGEGFVNIGWFYNESVAKSLNQEILKGVAFAIYHHEIGHLWGWEHEWSDAIVSTFITDPSLFGWTDLDGDGVPEIIDSNPYGL</sequence>
<dbReference type="RefSeq" id="WP_144017327.1">
    <property type="nucleotide sequence ID" value="NZ_FZPD01000002.1"/>
</dbReference>
<name>A0A239GQ51_EKHLU</name>
<dbReference type="Proteomes" id="UP000198393">
    <property type="component" value="Unassembled WGS sequence"/>
</dbReference>